<reference evidence="10 11" key="1">
    <citation type="submission" date="2022-01" db="EMBL/GenBank/DDBJ databases">
        <title>A chromosomal length assembly of Cordylochernes scorpioides.</title>
        <authorList>
            <person name="Zeh D."/>
            <person name="Zeh J."/>
        </authorList>
    </citation>
    <scope>NUCLEOTIDE SEQUENCE [LARGE SCALE GENOMIC DNA]</scope>
    <source>
        <strain evidence="10">IN4F17</strain>
        <tissue evidence="10">Whole Body</tissue>
    </source>
</reference>
<comment type="catalytic activity">
    <reaction evidence="7">
        <text>a 1-O-(1Z-alkenyl)-sn-glycero-3-phosphoethanolamine + H2O = a 2,3-saturated aldehyde + sn-glycero-3-phosphoethanolamine</text>
        <dbReference type="Rhea" id="RHEA:16905"/>
        <dbReference type="ChEBI" id="CHEBI:15377"/>
        <dbReference type="ChEBI" id="CHEBI:73359"/>
        <dbReference type="ChEBI" id="CHEBI:77288"/>
        <dbReference type="ChEBI" id="CHEBI:143890"/>
        <dbReference type="EC" id="3.3.2.2"/>
    </reaction>
</comment>
<evidence type="ECO:0000256" key="7">
    <source>
        <dbReference type="ARBA" id="ARBA00049458"/>
    </source>
</evidence>
<keyword evidence="5 9" id="KW-0472">Membrane</keyword>
<comment type="subcellular location">
    <subcellularLocation>
        <location evidence="1">Membrane</location>
        <topology evidence="1">Multi-pass membrane protein</topology>
    </subcellularLocation>
</comment>
<keyword evidence="3 9" id="KW-0812">Transmembrane</keyword>
<evidence type="ECO:0000256" key="2">
    <source>
        <dbReference type="ARBA" id="ARBA00007375"/>
    </source>
</evidence>
<evidence type="ECO:0000256" key="4">
    <source>
        <dbReference type="ARBA" id="ARBA00022989"/>
    </source>
</evidence>
<accession>A0ABY6LFB4</accession>
<dbReference type="PANTHER" id="PTHR31885">
    <property type="entry name" value="GH04784P"/>
    <property type="match status" value="1"/>
</dbReference>
<protein>
    <recommendedName>
        <fullName evidence="6">lysoplasmalogenase</fullName>
        <ecNumber evidence="6">3.3.2.2</ecNumber>
    </recommendedName>
</protein>
<dbReference type="Proteomes" id="UP001235939">
    <property type="component" value="Chromosome 17"/>
</dbReference>
<evidence type="ECO:0000313" key="10">
    <source>
        <dbReference type="EMBL" id="UYV78902.1"/>
    </source>
</evidence>
<feature type="transmembrane region" description="Helical" evidence="9">
    <location>
        <begin position="59"/>
        <end position="81"/>
    </location>
</feature>
<dbReference type="PANTHER" id="PTHR31885:SF6">
    <property type="entry name" value="GH04784P"/>
    <property type="match status" value="1"/>
</dbReference>
<evidence type="ECO:0000313" key="11">
    <source>
        <dbReference type="Proteomes" id="UP001235939"/>
    </source>
</evidence>
<keyword evidence="11" id="KW-1185">Reference proteome</keyword>
<dbReference type="Pfam" id="PF07947">
    <property type="entry name" value="YhhN"/>
    <property type="match status" value="1"/>
</dbReference>
<name>A0ABY6LFB4_9ARAC</name>
<keyword evidence="4 9" id="KW-1133">Transmembrane helix</keyword>
<evidence type="ECO:0000256" key="3">
    <source>
        <dbReference type="ARBA" id="ARBA00022692"/>
    </source>
</evidence>
<comment type="similarity">
    <text evidence="2">Belongs to the TMEM86 family.</text>
</comment>
<dbReference type="InterPro" id="IPR012506">
    <property type="entry name" value="TMEM86B-like"/>
</dbReference>
<feature type="transmembrane region" description="Helical" evidence="9">
    <location>
        <begin position="133"/>
        <end position="153"/>
    </location>
</feature>
<evidence type="ECO:0000256" key="1">
    <source>
        <dbReference type="ARBA" id="ARBA00004141"/>
    </source>
</evidence>
<dbReference type="EC" id="3.3.2.2" evidence="6"/>
<dbReference type="EMBL" id="CP092879">
    <property type="protein sequence ID" value="UYV78902.1"/>
    <property type="molecule type" value="Genomic_DNA"/>
</dbReference>
<evidence type="ECO:0000256" key="5">
    <source>
        <dbReference type="ARBA" id="ARBA00023136"/>
    </source>
</evidence>
<evidence type="ECO:0000256" key="8">
    <source>
        <dbReference type="ARBA" id="ARBA00049560"/>
    </source>
</evidence>
<sequence length="163" mass="18383">MCSQPLGKCFDHRNLMTDRTKRIEVQLKSVGPKLVPFFKTVAIYFVLALPRDKPSCLSGLIKCLPILWLCIFVLLHGMSLADKHTYSRRILLGLAWSALGDFLLIWPWGFIWGMLAFAIAHVFYIWAFGMKPLNHAVGGVCLVATLLINYLLYPGYQGRLLAG</sequence>
<proteinExistence type="inferred from homology"/>
<evidence type="ECO:0000256" key="6">
    <source>
        <dbReference type="ARBA" id="ARBA00035673"/>
    </source>
</evidence>
<gene>
    <name evidence="10" type="ORF">LAZ67_17000188</name>
</gene>
<comment type="catalytic activity">
    <reaction evidence="8">
        <text>a 1-O-(1Z-alkenyl)-sn-glycero-3-phosphocholine + H2O = a 2,3-saturated aldehyde + sn-glycerol 3-phosphocholine</text>
        <dbReference type="Rhea" id="RHEA:22544"/>
        <dbReference type="ChEBI" id="CHEBI:15377"/>
        <dbReference type="ChEBI" id="CHEBI:16870"/>
        <dbReference type="ChEBI" id="CHEBI:73359"/>
        <dbReference type="ChEBI" id="CHEBI:77287"/>
        <dbReference type="EC" id="3.3.2.2"/>
    </reaction>
</comment>
<feature type="transmembrane region" description="Helical" evidence="9">
    <location>
        <begin position="102"/>
        <end position="127"/>
    </location>
</feature>
<organism evidence="10 11">
    <name type="scientific">Cordylochernes scorpioides</name>
    <dbReference type="NCBI Taxonomy" id="51811"/>
    <lineage>
        <taxon>Eukaryota</taxon>
        <taxon>Metazoa</taxon>
        <taxon>Ecdysozoa</taxon>
        <taxon>Arthropoda</taxon>
        <taxon>Chelicerata</taxon>
        <taxon>Arachnida</taxon>
        <taxon>Pseudoscorpiones</taxon>
        <taxon>Cheliferoidea</taxon>
        <taxon>Chernetidae</taxon>
        <taxon>Cordylochernes</taxon>
    </lineage>
</organism>
<evidence type="ECO:0000256" key="9">
    <source>
        <dbReference type="SAM" id="Phobius"/>
    </source>
</evidence>